<comment type="caution">
    <text evidence="1">The sequence shown here is derived from an EMBL/GenBank/DDBJ whole genome shotgun (WGS) entry which is preliminary data.</text>
</comment>
<reference evidence="1" key="1">
    <citation type="submission" date="2019-05" db="EMBL/GenBank/DDBJ databases">
        <title>Revised genome assembly of Burkholderiaceae (previously Ralstonia) sp. PBA.</title>
        <authorList>
            <person name="Gan H.M."/>
        </authorList>
    </citation>
    <scope>NUCLEOTIDE SEQUENCE</scope>
    <source>
        <strain evidence="1">PBA</strain>
    </source>
</reference>
<organism evidence="1 2">
    <name type="scientific">Imbroritus primus</name>
    <dbReference type="NCBI Taxonomy" id="3058603"/>
    <lineage>
        <taxon>Bacteria</taxon>
        <taxon>Pseudomonadati</taxon>
        <taxon>Pseudomonadota</taxon>
        <taxon>Betaproteobacteria</taxon>
        <taxon>Burkholderiales</taxon>
        <taxon>Burkholderiaceae</taxon>
        <taxon>Imbroritus</taxon>
    </lineage>
</organism>
<name>A0ACD3SSL8_9BURK</name>
<evidence type="ECO:0000313" key="1">
    <source>
        <dbReference type="EMBL" id="TMS59181.1"/>
    </source>
</evidence>
<evidence type="ECO:0000313" key="2">
    <source>
        <dbReference type="Proteomes" id="UP000004277"/>
    </source>
</evidence>
<dbReference type="Proteomes" id="UP000004277">
    <property type="component" value="Unassembled WGS sequence"/>
</dbReference>
<protein>
    <submittedName>
        <fullName evidence="1">GntR family transcriptional regulator</fullName>
    </submittedName>
</protein>
<proteinExistence type="predicted"/>
<keyword evidence="2" id="KW-1185">Reference proteome</keyword>
<sequence length="218" mass="24455">MDSLTVYTELRNMILSGAMQPGERLVSQQIADQLGASRTPVREALARLETTGLVTRLDRWGYAVRSLTLHDAEHLFESRIVVEVANAGLAARRVSPTQLDAMQATRERANALLEAGRIAEFQRASRRFHEYIAESTDNGLMLQMFYQINDLVTLFGITLLRASPTRAAEIAQENALLYDAIAKRDPALAEATMRDHITHAHGHFRRSIDNARINLAFR</sequence>
<gene>
    <name evidence="1" type="ORF">MW7_003100</name>
</gene>
<dbReference type="EMBL" id="AKCV02000011">
    <property type="protein sequence ID" value="TMS59181.1"/>
    <property type="molecule type" value="Genomic_DNA"/>
</dbReference>
<accession>A0ACD3SSL8</accession>